<evidence type="ECO:0000313" key="2">
    <source>
        <dbReference type="Proteomes" id="UP000188603"/>
    </source>
</evidence>
<evidence type="ECO:0000313" key="1">
    <source>
        <dbReference type="EMBL" id="AQS56252.1"/>
    </source>
</evidence>
<dbReference type="Pfam" id="PF08868">
    <property type="entry name" value="YugN"/>
    <property type="match status" value="1"/>
</dbReference>
<name>A0A1U9K888_9BACL</name>
<dbReference type="EMBL" id="CP019699">
    <property type="protein sequence ID" value="AQS56252.1"/>
    <property type="molecule type" value="Genomic_DNA"/>
</dbReference>
<dbReference type="KEGG" id="ntr:B0W44_11235"/>
<protein>
    <recommendedName>
        <fullName evidence="3">YugN-like family protein</fullName>
    </recommendedName>
</protein>
<dbReference type="Gene3D" id="3.30.310.100">
    <property type="entry name" value="YugN-like"/>
    <property type="match status" value="1"/>
</dbReference>
<evidence type="ECO:0008006" key="3">
    <source>
        <dbReference type="Google" id="ProtNLM"/>
    </source>
</evidence>
<dbReference type="AlphaFoldDB" id="A0A1U9K888"/>
<sequence length="124" mass="14322">MIFEDSGVEGIHHLFEKIDPIMKKIGFYPAWDYHKVSYDYKLVDNGHAPDYYLRIPCKVVAGTVEHPGCEIVLKTPVTFKHYYPHGMNFDAEVPQDLLKKAEQLLSEVKEKLSALPELETHNQH</sequence>
<accession>A0A1U9K888</accession>
<gene>
    <name evidence="1" type="ORF">B0W44_11235</name>
</gene>
<organism evidence="1 2">
    <name type="scientific">Novibacillus thermophilus</name>
    <dbReference type="NCBI Taxonomy" id="1471761"/>
    <lineage>
        <taxon>Bacteria</taxon>
        <taxon>Bacillati</taxon>
        <taxon>Bacillota</taxon>
        <taxon>Bacilli</taxon>
        <taxon>Bacillales</taxon>
        <taxon>Thermoactinomycetaceae</taxon>
        <taxon>Novibacillus</taxon>
    </lineage>
</organism>
<proteinExistence type="predicted"/>
<dbReference type="InterPro" id="IPR014967">
    <property type="entry name" value="Uncharacterised_YugN-like"/>
</dbReference>
<keyword evidence="2" id="KW-1185">Reference proteome</keyword>
<dbReference type="Proteomes" id="UP000188603">
    <property type="component" value="Chromosome"/>
</dbReference>
<dbReference type="SUPFAM" id="SSF160755">
    <property type="entry name" value="YugN-like"/>
    <property type="match status" value="1"/>
</dbReference>
<reference evidence="1 2" key="1">
    <citation type="journal article" date="2015" name="Int. J. Syst. Evol. Microbiol.">
        <title>Novibacillus thermophilus gen. nov., sp. nov., a Gram-staining-negative and moderately thermophilic member of the family Thermoactinomycetaceae.</title>
        <authorList>
            <person name="Yang G."/>
            <person name="Chen J."/>
            <person name="Zhou S."/>
        </authorList>
    </citation>
    <scope>NUCLEOTIDE SEQUENCE [LARGE SCALE GENOMIC DNA]</scope>
    <source>
        <strain evidence="1 2">SG-1</strain>
    </source>
</reference>
<dbReference type="RefSeq" id="WP_169835539.1">
    <property type="nucleotide sequence ID" value="NZ_CP019699.1"/>
</dbReference>
<dbReference type="STRING" id="1471761.B0W44_11235"/>
<dbReference type="InterPro" id="IPR036491">
    <property type="entry name" value="YugN-like_sf"/>
</dbReference>